<dbReference type="CDD" id="cd13243">
    <property type="entry name" value="PH_PLEKHG1_G2_G3"/>
    <property type="match status" value="1"/>
</dbReference>
<evidence type="ECO:0000313" key="5">
    <source>
        <dbReference type="Proteomes" id="UP001164746"/>
    </source>
</evidence>
<feature type="region of interest" description="Disordered" evidence="2">
    <location>
        <begin position="1674"/>
        <end position="1693"/>
    </location>
</feature>
<evidence type="ECO:0000256" key="2">
    <source>
        <dbReference type="SAM" id="MobiDB-lite"/>
    </source>
</evidence>
<feature type="region of interest" description="Disordered" evidence="2">
    <location>
        <begin position="1767"/>
        <end position="1786"/>
    </location>
</feature>
<dbReference type="InterPro" id="IPR035899">
    <property type="entry name" value="DBL_dom_sf"/>
</dbReference>
<feature type="domain" description="DH" evidence="3">
    <location>
        <begin position="411"/>
        <end position="591"/>
    </location>
</feature>
<feature type="region of interest" description="Disordered" evidence="2">
    <location>
        <begin position="155"/>
        <end position="201"/>
    </location>
</feature>
<evidence type="ECO:0000313" key="4">
    <source>
        <dbReference type="EMBL" id="WAR18808.1"/>
    </source>
</evidence>
<dbReference type="Gene3D" id="2.30.29.30">
    <property type="entry name" value="Pleckstrin-homology domain (PH domain)/Phosphotyrosine-binding domain (PTB)"/>
    <property type="match status" value="1"/>
</dbReference>
<dbReference type="InterPro" id="IPR055251">
    <property type="entry name" value="SOS1_NGEF_PH"/>
</dbReference>
<keyword evidence="1" id="KW-0597">Phosphoprotein</keyword>
<dbReference type="Proteomes" id="UP001164746">
    <property type="component" value="Chromosome 11"/>
</dbReference>
<dbReference type="Pfam" id="PF22697">
    <property type="entry name" value="SOS1_NGEF_PH"/>
    <property type="match status" value="1"/>
</dbReference>
<keyword evidence="5" id="KW-1185">Reference proteome</keyword>
<dbReference type="SUPFAM" id="SSF48065">
    <property type="entry name" value="DBL homology domain (DH-domain)"/>
    <property type="match status" value="1"/>
</dbReference>
<feature type="compositionally biased region" description="Low complexity" evidence="2">
    <location>
        <begin position="1716"/>
        <end position="1729"/>
    </location>
</feature>
<feature type="region of interest" description="Disordered" evidence="2">
    <location>
        <begin position="1518"/>
        <end position="1538"/>
    </location>
</feature>
<feature type="region of interest" description="Disordered" evidence="2">
    <location>
        <begin position="1394"/>
        <end position="1428"/>
    </location>
</feature>
<evidence type="ECO:0000259" key="3">
    <source>
        <dbReference type="PROSITE" id="PS50010"/>
    </source>
</evidence>
<protein>
    <submittedName>
        <fullName evidence="4">PKHG1-like protein</fullName>
    </submittedName>
</protein>
<feature type="region of interest" description="Disordered" evidence="2">
    <location>
        <begin position="1231"/>
        <end position="1266"/>
    </location>
</feature>
<feature type="compositionally biased region" description="Basic and acidic residues" evidence="2">
    <location>
        <begin position="1767"/>
        <end position="1781"/>
    </location>
</feature>
<feature type="compositionally biased region" description="Low complexity" evidence="2">
    <location>
        <begin position="318"/>
        <end position="327"/>
    </location>
</feature>
<gene>
    <name evidence="4" type="ORF">MAR_000646</name>
</gene>
<feature type="compositionally biased region" description="Polar residues" evidence="2">
    <location>
        <begin position="821"/>
        <end position="832"/>
    </location>
</feature>
<feature type="compositionally biased region" description="Basic and acidic residues" evidence="2">
    <location>
        <begin position="1598"/>
        <end position="1608"/>
    </location>
</feature>
<feature type="region of interest" description="Disordered" evidence="2">
    <location>
        <begin position="1703"/>
        <end position="1745"/>
    </location>
</feature>
<dbReference type="InterPro" id="IPR043324">
    <property type="entry name" value="PH_PLEKHG1_G2_G3"/>
</dbReference>
<feature type="compositionally biased region" description="Polar residues" evidence="2">
    <location>
        <begin position="1244"/>
        <end position="1264"/>
    </location>
</feature>
<sequence>MECSQPHLDASNNLDTLTRPVVCLGPNGLKRNKKYNSKCVCYEDNNCTSDECVSRDSGFDFEADERMNSVDDINSNHLKMKESPPHSVLNEGRGNSEYTGGSLVKWRLQSTKPDEENGNQPPSRNSLHWDEFFGSSLDLTPTLLGIYDKIASASHNEENSGNDQSDFDYFPANENLEDGKNNRCHSPKPSPPLNSRLPSNRKVRNIHEQSVSGRPDWDQSVVNNNKQKMDTGENESADNKKRPLSISSMSSSSTSSLPRQRKRPNLSEYSSSAASSQLDIEKLDNLLYIDDNPEAEVPEQSADELSLCSEDKRKSGGDSDSQTSTDQPEQDQEQTAEMLNSTLSFHQSDSSLSYAPTDSASCSTADLSLTSDLISCEKGVDRVKRSPSRTSQRSGVMSRSGSQRSGHYVSHVQRVVTELVETERTYVLNLQDIKQGYYEYLRASPDLPISPTDMECLFSNIVQIYDFSCEFLQHLEDCGMDPIKVADCFVDNNAGFVIYAEYCTNYPSAVDVLTRVMCDGRLSEVFKQRQLTLGHGLPLGAFLLKPVQRILKYHLLLQNILKHYKKSDIGYTQLVAAHDHMTAMSHEINEMKRRHEHAVRVQEIQSQLEDYEGEDFTQLGELLLEGSFRMFGVKASRQMFLFAKGVIIAKRKEDGMLSCKAYIPCATLMLVESIPREPLNFQILPFNNPRNAHTIHARNLDQKRKWCTEMKRLIMESFSSKIPDSVKDLVIEKLGKSKDEDALAQTGNADSGKSHVTTPDYLEKRLRARRKSGTALLQGGTPSPKPGVLESLMYKEATHSNNAVEHYGFRNNVPGIHKAGKTSTPRANQENVSPARKSRRPVSIQRSQSFQDSGPAEEYLSDRHGMDAISMDNLINSDGPVIRNPSFRMATQVSPIRFDTTDGLIRESPEKSPENVFVKGVLVDQKNVDNLPPSVRKSIENIDSVDSGRKLTLSPQDVFIDNQENLNGSYLEESSLRKRGRYASMPALSGEPPGSPKISRLHSERLPNSPYQQQKLPVHHARRIDIKPYFSFNKDSQLTKHGGNNEQIGNNLSKDQRQINAFNDTFSLIRKSQENIFDKSMGTRPLALTQPKPFTSTLKSSAGLLDSHARLNKWGHEKFTKGSMLDLSHLKEDPWVPNKQRSYTESQVTVEHNYSPSHDRPSPVKQANKQINRLSLEHSERRHVRTRSVGGIEANSDSADNLDWIVYANRNSIPISDFSTEEMSRKFKYCTPPRGSMNPPPAGSHTTDTTQTKSSVPLPTTPVRQPSYHYNRFTDATMSGDSSISLSATTSSDTCSSPDVLKEAVFDDSSFTRDRSNVSRSFSSPIKHAKGRRHMHDERPASADLLCDADHVSDSEKLVAEMEHYLMRSTSSSGSLSSSNLRFPTSVPTFEVKAEHHHNKNRDSCLSTGSNSSYDSTGELSSEAHSEEGIVDSIKTKISNIASKFTGRRVQQSEGALSNLSTSPSKLSHNLSLKMRGAPLKSGKTDLPTLLREMEPGSEAIGSRMANTDLDDYATFSMSKTEGSKDETKPQQQPRKIQYGRFSTSDLIAKHNTPSHMTFQSESRLCPQVPSFKNISVEQSDSAFSIQSADVDGSSSDDSPRNEVRVEPIKSVPKPDTSDTFYERRLSEALNTEEAFRDSAIYCDEVDPQATSQPGGHQTLASRHSIKSFVQQLEEKNKQKLPPPVKVRPKEPGAMIKQRMESLAASTDYRNKSAATSRSISTTTSLTHSRCSSRATSEEKTQPMTSASLQAYIDSKFPANPDIQHTEDDLGFRGRGGDSKFRSRATSTGGLLKPAFSLGRLDMQSFDVDNLIIMKGWVKELIEKFQQGKK</sequence>
<accession>A0ABY7F9E3</accession>
<dbReference type="InterPro" id="IPR000219">
    <property type="entry name" value="DH_dom"/>
</dbReference>
<evidence type="ECO:0000256" key="1">
    <source>
        <dbReference type="ARBA" id="ARBA00022553"/>
    </source>
</evidence>
<dbReference type="SUPFAM" id="SSF50729">
    <property type="entry name" value="PH domain-like"/>
    <property type="match status" value="1"/>
</dbReference>
<name>A0ABY7F9E3_MYAAR</name>
<feature type="region of interest" description="Disordered" evidence="2">
    <location>
        <begin position="1583"/>
        <end position="1620"/>
    </location>
</feature>
<dbReference type="EMBL" id="CP111022">
    <property type="protein sequence ID" value="WAR18808.1"/>
    <property type="molecule type" value="Genomic_DNA"/>
</dbReference>
<dbReference type="Gene3D" id="1.20.900.10">
    <property type="entry name" value="Dbl homology (DH) domain"/>
    <property type="match status" value="1"/>
</dbReference>
<dbReference type="SMART" id="SM00325">
    <property type="entry name" value="RhoGEF"/>
    <property type="match status" value="1"/>
</dbReference>
<feature type="compositionally biased region" description="Low complexity" evidence="2">
    <location>
        <begin position="245"/>
        <end position="256"/>
    </location>
</feature>
<dbReference type="PROSITE" id="PS50010">
    <property type="entry name" value="DH_2"/>
    <property type="match status" value="1"/>
</dbReference>
<dbReference type="Pfam" id="PF00621">
    <property type="entry name" value="RhoGEF"/>
    <property type="match status" value="1"/>
</dbReference>
<proteinExistence type="predicted"/>
<feature type="region of interest" description="Disordered" evidence="2">
    <location>
        <begin position="227"/>
        <end position="275"/>
    </location>
</feature>
<feature type="compositionally biased region" description="Low complexity" evidence="2">
    <location>
        <begin position="1588"/>
        <end position="1597"/>
    </location>
</feature>
<feature type="region of interest" description="Disordered" evidence="2">
    <location>
        <begin position="295"/>
        <end position="335"/>
    </location>
</feature>
<feature type="compositionally biased region" description="Polar residues" evidence="2">
    <location>
        <begin position="388"/>
        <end position="405"/>
    </location>
</feature>
<feature type="region of interest" description="Disordered" evidence="2">
    <location>
        <begin position="811"/>
        <end position="859"/>
    </location>
</feature>
<feature type="compositionally biased region" description="Polar residues" evidence="2">
    <location>
        <begin position="1404"/>
        <end position="1420"/>
    </location>
</feature>
<feature type="region of interest" description="Disordered" evidence="2">
    <location>
        <begin position="380"/>
        <end position="408"/>
    </location>
</feature>
<feature type="compositionally biased region" description="Basic and acidic residues" evidence="2">
    <location>
        <begin position="227"/>
        <end position="241"/>
    </location>
</feature>
<organism evidence="4 5">
    <name type="scientific">Mya arenaria</name>
    <name type="common">Soft-shell clam</name>
    <dbReference type="NCBI Taxonomy" id="6604"/>
    <lineage>
        <taxon>Eukaryota</taxon>
        <taxon>Metazoa</taxon>
        <taxon>Spiralia</taxon>
        <taxon>Lophotrochozoa</taxon>
        <taxon>Mollusca</taxon>
        <taxon>Bivalvia</taxon>
        <taxon>Autobranchia</taxon>
        <taxon>Heteroconchia</taxon>
        <taxon>Euheterodonta</taxon>
        <taxon>Imparidentia</taxon>
        <taxon>Neoheterodontei</taxon>
        <taxon>Myida</taxon>
        <taxon>Myoidea</taxon>
        <taxon>Myidae</taxon>
        <taxon>Mya</taxon>
    </lineage>
</organism>
<dbReference type="CDD" id="cd00160">
    <property type="entry name" value="RhoGEF"/>
    <property type="match status" value="1"/>
</dbReference>
<dbReference type="PANTHER" id="PTHR45924:SF2">
    <property type="entry name" value="FI17866P1"/>
    <property type="match status" value="1"/>
</dbReference>
<reference evidence="4" key="1">
    <citation type="submission" date="2022-11" db="EMBL/GenBank/DDBJ databases">
        <title>Centuries of genome instability and evolution in soft-shell clam transmissible cancer (bioRxiv).</title>
        <authorList>
            <person name="Hart S.F.M."/>
            <person name="Yonemitsu M.A."/>
            <person name="Giersch R.M."/>
            <person name="Beal B.F."/>
            <person name="Arriagada G."/>
            <person name="Davis B.W."/>
            <person name="Ostrander E.A."/>
            <person name="Goff S.P."/>
            <person name="Metzger M.J."/>
        </authorList>
    </citation>
    <scope>NUCLEOTIDE SEQUENCE</scope>
    <source>
        <strain evidence="4">MELC-2E11</strain>
        <tissue evidence="4">Siphon/mantle</tissue>
    </source>
</reference>
<feature type="region of interest" description="Disordered" evidence="2">
    <location>
        <begin position="76"/>
        <end position="98"/>
    </location>
</feature>
<dbReference type="InterPro" id="IPR011993">
    <property type="entry name" value="PH-like_dom_sf"/>
</dbReference>
<dbReference type="PANTHER" id="PTHR45924">
    <property type="entry name" value="FI17866P1"/>
    <property type="match status" value="1"/>
</dbReference>